<proteinExistence type="predicted"/>
<dbReference type="RefSeq" id="WP_129206975.1">
    <property type="nucleotide sequence ID" value="NZ_BMGU01000001.1"/>
</dbReference>
<evidence type="ECO:0000256" key="1">
    <source>
        <dbReference type="SAM" id="Phobius"/>
    </source>
</evidence>
<dbReference type="EMBL" id="SDMK01000001">
    <property type="protein sequence ID" value="RXS97195.1"/>
    <property type="molecule type" value="Genomic_DNA"/>
</dbReference>
<keyword evidence="1" id="KW-1133">Transmembrane helix</keyword>
<accession>A0A4Q1SIG7</accession>
<evidence type="ECO:0000313" key="3">
    <source>
        <dbReference type="Proteomes" id="UP000290253"/>
    </source>
</evidence>
<organism evidence="2 3">
    <name type="scientific">Silvibacterium dinghuense</name>
    <dbReference type="NCBI Taxonomy" id="1560006"/>
    <lineage>
        <taxon>Bacteria</taxon>
        <taxon>Pseudomonadati</taxon>
        <taxon>Acidobacteriota</taxon>
        <taxon>Terriglobia</taxon>
        <taxon>Terriglobales</taxon>
        <taxon>Acidobacteriaceae</taxon>
        <taxon>Silvibacterium</taxon>
    </lineage>
</organism>
<comment type="caution">
    <text evidence="2">The sequence shown here is derived from an EMBL/GenBank/DDBJ whole genome shotgun (WGS) entry which is preliminary data.</text>
</comment>
<feature type="transmembrane region" description="Helical" evidence="1">
    <location>
        <begin position="34"/>
        <end position="55"/>
    </location>
</feature>
<feature type="transmembrane region" description="Helical" evidence="1">
    <location>
        <begin position="96"/>
        <end position="120"/>
    </location>
</feature>
<protein>
    <submittedName>
        <fullName evidence="2">DUF1634 domain-containing protein</fullName>
    </submittedName>
</protein>
<name>A0A4Q1SIG7_9BACT</name>
<dbReference type="Pfam" id="PF07843">
    <property type="entry name" value="DUF1634"/>
    <property type="match status" value="1"/>
</dbReference>
<dbReference type="Proteomes" id="UP000290253">
    <property type="component" value="Unassembled WGS sequence"/>
</dbReference>
<gene>
    <name evidence="2" type="ORF">ESZ00_04575</name>
</gene>
<dbReference type="AlphaFoldDB" id="A0A4Q1SIG7"/>
<keyword evidence="3" id="KW-1185">Reference proteome</keyword>
<keyword evidence="1" id="KW-0812">Transmembrane</keyword>
<reference evidence="2 3" key="1">
    <citation type="journal article" date="2016" name="Int. J. Syst. Evol. Microbiol.">
        <title>Acidipila dinghuensis sp. nov., an acidobacterium isolated from forest soil.</title>
        <authorList>
            <person name="Jiang Y.W."/>
            <person name="Wang J."/>
            <person name="Chen M.H."/>
            <person name="Lv Y.Y."/>
            <person name="Qiu L.H."/>
        </authorList>
    </citation>
    <scope>NUCLEOTIDE SEQUENCE [LARGE SCALE GENOMIC DNA]</scope>
    <source>
        <strain evidence="2 3">DHOF10</strain>
    </source>
</reference>
<evidence type="ECO:0000313" key="2">
    <source>
        <dbReference type="EMBL" id="RXS97195.1"/>
    </source>
</evidence>
<keyword evidence="1" id="KW-0472">Membrane</keyword>
<dbReference type="OrthoDB" id="122097at2"/>
<feature type="transmembrane region" description="Helical" evidence="1">
    <location>
        <begin position="126"/>
        <end position="143"/>
    </location>
</feature>
<dbReference type="InterPro" id="IPR012861">
    <property type="entry name" value="DUF1634"/>
</dbReference>
<sequence>MEQTPSQGGAALRPGKSPHARLTDQGLEMAIGRMLQFGVLLAALVVFAGGLLYLAHDHARNGASRPDYTHFHGIDADLRTPAGIVSRAAHGDAEGLIQFGLLLLIATPIVRVIVAAGGFFLERDRLYVAISLLVLVILLWSLWHAR</sequence>